<keyword evidence="4" id="KW-0472">Membrane</keyword>
<dbReference type="Gene3D" id="1.10.10.60">
    <property type="entry name" value="Homeodomain-like"/>
    <property type="match status" value="2"/>
</dbReference>
<sequence>MKVLELYRSRKYLQKIMLSITMLLLISLSVSFTVLYFKSERTALDIQFHANQRVLNQVNSNISFINDVVQNLAVNLYNDNEIASIIYSRTNEPIDLIRVTNKINKTIDSTSFVHSVVLYRGQDKATLFQSDINIAMNEDEIKSSVLKYMNNNHDIRKYKLFPLNLYSKDGGMDVFSYVIFDSLNTHQPGEPALILNIKPQWLFNNLGAMNENTEYDAHTLLLNQEGLFYTDRAFEMADQRQIISIVEELKSGPMGFRVKEIGGKKSIVSFQNTDVNDWMVVTIQPYDNVMKRIIKMRTTFFYISFTFIIASVLMSIWISHKLYVPVNRLLAQIKGQEAFQGRRRDELTYVSEAFHQVMDKLNVVKDAQRDNQDIVKDYYLRRVITESVSFSKENWEVYIRDHDLQISSQDGPFIVCVMKMDRYKAYTDTYSSNERKLYTFALSNIIKELVSSRFYCECVDIRNEYTLAVISRRDQWDISIIETLLLEANRVFHVFYKLSFSTAMSREFHSHQEMASAYNQTLSILSYKLLFGDAAVIYPQMVEENLQSRQSVITHDIERKLSEGIKAGRKKDVQEAITDIFTSLRKYDYDGIISYLFHLLFIITNTLKEINSNRISIVAVDTVDLHQIILNGESLSDIEETFLETALRISEKHKNVDEESNDVLVETIKEVIESNYSDSNLSLQGISHMIKMSPAYVGRKFKAVELVSIVDFINDVRLRHASLLLESKNISINEVMERVGFSNASYFYRIFKKKYGSTPKEYRLKRSIG</sequence>
<name>A0ABW5P9E5_9BACL</name>
<evidence type="ECO:0000256" key="3">
    <source>
        <dbReference type="ARBA" id="ARBA00023163"/>
    </source>
</evidence>
<dbReference type="EMBL" id="JBHUME010000005">
    <property type="protein sequence ID" value="MFD2611620.1"/>
    <property type="molecule type" value="Genomic_DNA"/>
</dbReference>
<dbReference type="RefSeq" id="WP_377600458.1">
    <property type="nucleotide sequence ID" value="NZ_JBHUME010000005.1"/>
</dbReference>
<dbReference type="InterPro" id="IPR018060">
    <property type="entry name" value="HTH_AraC"/>
</dbReference>
<dbReference type="PROSITE" id="PS01124">
    <property type="entry name" value="HTH_ARAC_FAMILY_2"/>
    <property type="match status" value="1"/>
</dbReference>
<reference evidence="7" key="1">
    <citation type="journal article" date="2019" name="Int. J. Syst. Evol. Microbiol.">
        <title>The Global Catalogue of Microorganisms (GCM) 10K type strain sequencing project: providing services to taxonomists for standard genome sequencing and annotation.</title>
        <authorList>
            <consortium name="The Broad Institute Genomics Platform"/>
            <consortium name="The Broad Institute Genome Sequencing Center for Infectious Disease"/>
            <person name="Wu L."/>
            <person name="Ma J."/>
        </authorList>
    </citation>
    <scope>NUCLEOTIDE SEQUENCE [LARGE SCALE GENOMIC DNA]</scope>
    <source>
        <strain evidence="7">KCTC 3950</strain>
    </source>
</reference>
<gene>
    <name evidence="6" type="ORF">ACFSUF_04200</name>
</gene>
<dbReference type="PRINTS" id="PR00032">
    <property type="entry name" value="HTHARAC"/>
</dbReference>
<evidence type="ECO:0000259" key="5">
    <source>
        <dbReference type="PROSITE" id="PS01124"/>
    </source>
</evidence>
<evidence type="ECO:0000313" key="7">
    <source>
        <dbReference type="Proteomes" id="UP001597541"/>
    </source>
</evidence>
<evidence type="ECO:0000256" key="1">
    <source>
        <dbReference type="ARBA" id="ARBA00023015"/>
    </source>
</evidence>
<comment type="caution">
    <text evidence="6">The sequence shown here is derived from an EMBL/GenBank/DDBJ whole genome shotgun (WGS) entry which is preliminary data.</text>
</comment>
<dbReference type="Pfam" id="PF12833">
    <property type="entry name" value="HTH_18"/>
    <property type="match status" value="1"/>
</dbReference>
<keyword evidence="4" id="KW-0812">Transmembrane</keyword>
<dbReference type="Proteomes" id="UP001597541">
    <property type="component" value="Unassembled WGS sequence"/>
</dbReference>
<evidence type="ECO:0000256" key="4">
    <source>
        <dbReference type="SAM" id="Phobius"/>
    </source>
</evidence>
<dbReference type="InterPro" id="IPR020449">
    <property type="entry name" value="Tscrpt_reg_AraC-type_HTH"/>
</dbReference>
<dbReference type="SUPFAM" id="SSF46689">
    <property type="entry name" value="Homeodomain-like"/>
    <property type="match status" value="1"/>
</dbReference>
<keyword evidence="7" id="KW-1185">Reference proteome</keyword>
<dbReference type="InterPro" id="IPR009057">
    <property type="entry name" value="Homeodomain-like_sf"/>
</dbReference>
<keyword evidence="3" id="KW-0804">Transcription</keyword>
<dbReference type="PANTHER" id="PTHR43280">
    <property type="entry name" value="ARAC-FAMILY TRANSCRIPTIONAL REGULATOR"/>
    <property type="match status" value="1"/>
</dbReference>
<accession>A0ABW5P9E5</accession>
<dbReference type="Gene3D" id="3.30.450.20">
    <property type="entry name" value="PAS domain"/>
    <property type="match status" value="1"/>
</dbReference>
<keyword evidence="2" id="KW-0238">DNA-binding</keyword>
<feature type="transmembrane region" description="Helical" evidence="4">
    <location>
        <begin position="300"/>
        <end position="318"/>
    </location>
</feature>
<feature type="domain" description="HTH araC/xylS-type" evidence="5">
    <location>
        <begin position="666"/>
        <end position="765"/>
    </location>
</feature>
<evidence type="ECO:0000313" key="6">
    <source>
        <dbReference type="EMBL" id="MFD2611620.1"/>
    </source>
</evidence>
<feature type="transmembrane region" description="Helical" evidence="4">
    <location>
        <begin position="16"/>
        <end position="37"/>
    </location>
</feature>
<dbReference type="PANTHER" id="PTHR43280:SF2">
    <property type="entry name" value="HTH-TYPE TRANSCRIPTIONAL REGULATOR EXSA"/>
    <property type="match status" value="1"/>
</dbReference>
<proteinExistence type="predicted"/>
<protein>
    <submittedName>
        <fullName evidence="6">Helix-turn-helix transcriptional regulator</fullName>
    </submittedName>
</protein>
<evidence type="ECO:0000256" key="2">
    <source>
        <dbReference type="ARBA" id="ARBA00023125"/>
    </source>
</evidence>
<keyword evidence="4" id="KW-1133">Transmembrane helix</keyword>
<organism evidence="6 7">
    <name type="scientific">Paenibacillus gansuensis</name>
    <dbReference type="NCBI Taxonomy" id="306542"/>
    <lineage>
        <taxon>Bacteria</taxon>
        <taxon>Bacillati</taxon>
        <taxon>Bacillota</taxon>
        <taxon>Bacilli</taxon>
        <taxon>Bacillales</taxon>
        <taxon>Paenibacillaceae</taxon>
        <taxon>Paenibacillus</taxon>
    </lineage>
</organism>
<dbReference type="SMART" id="SM00342">
    <property type="entry name" value="HTH_ARAC"/>
    <property type="match status" value="1"/>
</dbReference>
<keyword evidence="1" id="KW-0805">Transcription regulation</keyword>